<dbReference type="RefSeq" id="WP_254760207.1">
    <property type="nucleotide sequence ID" value="NZ_JANCLT010000010.1"/>
</dbReference>
<accession>A0AA41XDV3</accession>
<dbReference type="AlphaFoldDB" id="A0AA41XDV3"/>
<proteinExistence type="predicted"/>
<reference evidence="1" key="1">
    <citation type="submission" date="2022-07" db="EMBL/GenBank/DDBJ databases">
        <authorList>
            <person name="Li W.-J."/>
            <person name="Deng Q.-Q."/>
        </authorList>
    </citation>
    <scope>NUCLEOTIDE SEQUENCE</scope>
    <source>
        <strain evidence="1">SYSU M60031</strain>
    </source>
</reference>
<sequence length="95" mass="11357">MRSVQDALYNWLTIKVVAEGRPDDKAAQETYELFDGILRQDHGVSHIEVERREDDEMYYVSYEKDGVSKSTRFPLELIDCYLEQMQREPEKFKNY</sequence>
<organism evidence="1 2">
    <name type="scientific">Ectobacillus ponti</name>
    <dbReference type="NCBI Taxonomy" id="2961894"/>
    <lineage>
        <taxon>Bacteria</taxon>
        <taxon>Bacillati</taxon>
        <taxon>Bacillota</taxon>
        <taxon>Bacilli</taxon>
        <taxon>Bacillales</taxon>
        <taxon>Bacillaceae</taxon>
        <taxon>Ectobacillus</taxon>
    </lineage>
</organism>
<dbReference type="EMBL" id="JANCLT010000010">
    <property type="protein sequence ID" value="MCP8970291.1"/>
    <property type="molecule type" value="Genomic_DNA"/>
</dbReference>
<gene>
    <name evidence="1" type="ORF">NK662_17350</name>
</gene>
<name>A0AA41XDV3_9BACI</name>
<evidence type="ECO:0000313" key="2">
    <source>
        <dbReference type="Proteomes" id="UP001156102"/>
    </source>
</evidence>
<evidence type="ECO:0000313" key="1">
    <source>
        <dbReference type="EMBL" id="MCP8970291.1"/>
    </source>
</evidence>
<protein>
    <submittedName>
        <fullName evidence="1">Uncharacterized protein</fullName>
    </submittedName>
</protein>
<keyword evidence="2" id="KW-1185">Reference proteome</keyword>
<dbReference type="Proteomes" id="UP001156102">
    <property type="component" value="Unassembled WGS sequence"/>
</dbReference>
<comment type="caution">
    <text evidence="1">The sequence shown here is derived from an EMBL/GenBank/DDBJ whole genome shotgun (WGS) entry which is preliminary data.</text>
</comment>